<comment type="caution">
    <text evidence="15">The sequence shown here is derived from an EMBL/GenBank/DDBJ whole genome shotgun (WGS) entry which is preliminary data.</text>
</comment>
<evidence type="ECO:0000256" key="3">
    <source>
        <dbReference type="ARBA" id="ARBA00022692"/>
    </source>
</evidence>
<dbReference type="NCBIfam" id="TIGR01494">
    <property type="entry name" value="ATPase_P-type"/>
    <property type="match status" value="2"/>
</dbReference>
<dbReference type="SUPFAM" id="SSF55008">
    <property type="entry name" value="HMA, heavy metal-associated domain"/>
    <property type="match status" value="1"/>
</dbReference>
<dbReference type="InterPro" id="IPR036163">
    <property type="entry name" value="HMA_dom_sf"/>
</dbReference>
<feature type="transmembrane region" description="Helical" evidence="12">
    <location>
        <begin position="211"/>
        <end position="235"/>
    </location>
</feature>
<dbReference type="SUPFAM" id="SSF56784">
    <property type="entry name" value="HAD-like"/>
    <property type="match status" value="1"/>
</dbReference>
<feature type="transmembrane region" description="Helical" evidence="12">
    <location>
        <begin position="814"/>
        <end position="831"/>
    </location>
</feature>
<dbReference type="Pfam" id="PF00122">
    <property type="entry name" value="E1-E2_ATPase"/>
    <property type="match status" value="1"/>
</dbReference>
<feature type="transmembrane region" description="Helical" evidence="12">
    <location>
        <begin position="411"/>
        <end position="433"/>
    </location>
</feature>
<dbReference type="AlphaFoldDB" id="A0A4Q9UZB7"/>
<evidence type="ECO:0000256" key="6">
    <source>
        <dbReference type="ARBA" id="ARBA00022840"/>
    </source>
</evidence>
<dbReference type="InterPro" id="IPR044492">
    <property type="entry name" value="P_typ_ATPase_HD_dom"/>
</dbReference>
<dbReference type="NCBIfam" id="TIGR01525">
    <property type="entry name" value="ATPase-IB_hvy"/>
    <property type="match status" value="1"/>
</dbReference>
<feature type="region of interest" description="Disordered" evidence="13">
    <location>
        <begin position="1"/>
        <end position="35"/>
    </location>
</feature>
<comment type="subcellular location">
    <subcellularLocation>
        <location evidence="1">Cell membrane</location>
        <topology evidence="1">Multi-pass membrane protein</topology>
    </subcellularLocation>
</comment>
<dbReference type="PROSITE" id="PS50846">
    <property type="entry name" value="HMA_2"/>
    <property type="match status" value="1"/>
</dbReference>
<evidence type="ECO:0000256" key="11">
    <source>
        <dbReference type="ARBA" id="ARBA00074171"/>
    </source>
</evidence>
<evidence type="ECO:0000313" key="16">
    <source>
        <dbReference type="Proteomes" id="UP000293036"/>
    </source>
</evidence>
<dbReference type="SFLD" id="SFLDG00002">
    <property type="entry name" value="C1.7:_P-type_atpase_like"/>
    <property type="match status" value="1"/>
</dbReference>
<dbReference type="GO" id="GO:0055070">
    <property type="term" value="P:copper ion homeostasis"/>
    <property type="evidence" value="ECO:0007669"/>
    <property type="project" value="TreeGrafter"/>
</dbReference>
<evidence type="ECO:0000256" key="12">
    <source>
        <dbReference type="RuleBase" id="RU362081"/>
    </source>
</evidence>
<dbReference type="InterPro" id="IPR023214">
    <property type="entry name" value="HAD_sf"/>
</dbReference>
<dbReference type="Pfam" id="PF00403">
    <property type="entry name" value="HMA"/>
    <property type="match status" value="1"/>
</dbReference>
<evidence type="ECO:0000259" key="14">
    <source>
        <dbReference type="PROSITE" id="PS50846"/>
    </source>
</evidence>
<evidence type="ECO:0000256" key="13">
    <source>
        <dbReference type="SAM" id="MobiDB-lite"/>
    </source>
</evidence>
<comment type="similarity">
    <text evidence="2 12">Belongs to the cation transport ATPase (P-type) (TC 3.A.3) family. Type IB subfamily.</text>
</comment>
<feature type="transmembrane region" description="Helical" evidence="12">
    <location>
        <begin position="173"/>
        <end position="191"/>
    </location>
</feature>
<evidence type="ECO:0000256" key="2">
    <source>
        <dbReference type="ARBA" id="ARBA00006024"/>
    </source>
</evidence>
<dbReference type="InterPro" id="IPR036412">
    <property type="entry name" value="HAD-like_sf"/>
</dbReference>
<dbReference type="PANTHER" id="PTHR43520:SF8">
    <property type="entry name" value="P-TYPE CU(+) TRANSPORTER"/>
    <property type="match status" value="1"/>
</dbReference>
<dbReference type="SUPFAM" id="SSF81660">
    <property type="entry name" value="Metal cation-transporting ATPase, ATP-binding domain N"/>
    <property type="match status" value="1"/>
</dbReference>
<dbReference type="GO" id="GO:0005507">
    <property type="term" value="F:copper ion binding"/>
    <property type="evidence" value="ECO:0007669"/>
    <property type="project" value="TreeGrafter"/>
</dbReference>
<dbReference type="InterPro" id="IPR001757">
    <property type="entry name" value="P_typ_ATPase"/>
</dbReference>
<feature type="domain" description="HMA" evidence="14">
    <location>
        <begin position="40"/>
        <end position="107"/>
    </location>
</feature>
<evidence type="ECO:0000256" key="4">
    <source>
        <dbReference type="ARBA" id="ARBA00022723"/>
    </source>
</evidence>
<dbReference type="Gene3D" id="3.40.1110.10">
    <property type="entry name" value="Calcium-transporting ATPase, cytoplasmic domain N"/>
    <property type="match status" value="1"/>
</dbReference>
<dbReference type="InterPro" id="IPR059000">
    <property type="entry name" value="ATPase_P-type_domA"/>
</dbReference>
<dbReference type="GO" id="GO:0016887">
    <property type="term" value="F:ATP hydrolysis activity"/>
    <property type="evidence" value="ECO:0007669"/>
    <property type="project" value="InterPro"/>
</dbReference>
<keyword evidence="3 12" id="KW-0812">Transmembrane</keyword>
<dbReference type="PANTHER" id="PTHR43520">
    <property type="entry name" value="ATP7, ISOFORM B"/>
    <property type="match status" value="1"/>
</dbReference>
<keyword evidence="12" id="KW-1003">Cell membrane</keyword>
<keyword evidence="8 12" id="KW-1133">Transmembrane helix</keyword>
<dbReference type="SUPFAM" id="SSF81653">
    <property type="entry name" value="Calcium ATPase, transduction domain A"/>
    <property type="match status" value="1"/>
</dbReference>
<dbReference type="GO" id="GO:0005886">
    <property type="term" value="C:plasma membrane"/>
    <property type="evidence" value="ECO:0007669"/>
    <property type="project" value="UniProtKB-SubCell"/>
</dbReference>
<evidence type="ECO:0000313" key="15">
    <source>
        <dbReference type="EMBL" id="TBW21098.1"/>
    </source>
</evidence>
<dbReference type="Pfam" id="PF00702">
    <property type="entry name" value="Hydrolase"/>
    <property type="match status" value="1"/>
</dbReference>
<dbReference type="PRINTS" id="PR00119">
    <property type="entry name" value="CATATPASE"/>
</dbReference>
<dbReference type="SFLD" id="SFLDS00003">
    <property type="entry name" value="Haloacid_Dehalogenase"/>
    <property type="match status" value="1"/>
</dbReference>
<keyword evidence="6 12" id="KW-0067">ATP-binding</keyword>
<dbReference type="PROSITE" id="PS01047">
    <property type="entry name" value="HMA_1"/>
    <property type="match status" value="1"/>
</dbReference>
<feature type="transmembrane region" description="Helical" evidence="12">
    <location>
        <begin position="439"/>
        <end position="467"/>
    </location>
</feature>
<dbReference type="InterPro" id="IPR008250">
    <property type="entry name" value="ATPase_P-typ_transduc_dom_A_sf"/>
</dbReference>
<dbReference type="SFLD" id="SFLDF00027">
    <property type="entry name" value="p-type_atpase"/>
    <property type="match status" value="1"/>
</dbReference>
<dbReference type="InterPro" id="IPR006121">
    <property type="entry name" value="HMA_dom"/>
</dbReference>
<evidence type="ECO:0000256" key="8">
    <source>
        <dbReference type="ARBA" id="ARBA00022989"/>
    </source>
</evidence>
<dbReference type="FunFam" id="2.70.150.10:FF:000002">
    <property type="entry name" value="Copper-transporting ATPase 1, putative"/>
    <property type="match status" value="1"/>
</dbReference>
<name>A0A4Q9UZB7_9ACTO</name>
<protein>
    <recommendedName>
        <fullName evidence="11">Cation-transporting P-type ATPase B</fullName>
    </recommendedName>
</protein>
<gene>
    <name evidence="15" type="ORF">EZJ44_07280</name>
</gene>
<dbReference type="PROSITE" id="PS00154">
    <property type="entry name" value="ATPASE_E1_E2"/>
    <property type="match status" value="1"/>
</dbReference>
<dbReference type="SUPFAM" id="SSF81665">
    <property type="entry name" value="Calcium ATPase, transmembrane domain M"/>
    <property type="match status" value="1"/>
</dbReference>
<feature type="transmembrane region" description="Helical" evidence="12">
    <location>
        <begin position="789"/>
        <end position="808"/>
    </location>
</feature>
<dbReference type="FunFam" id="3.30.70.100:FF:000005">
    <property type="entry name" value="Copper-exporting P-type ATPase A"/>
    <property type="match status" value="1"/>
</dbReference>
<proteinExistence type="inferred from homology"/>
<keyword evidence="16" id="KW-1185">Reference proteome</keyword>
<dbReference type="InterPro" id="IPR023299">
    <property type="entry name" value="ATPase_P-typ_cyto_dom_N"/>
</dbReference>
<evidence type="ECO:0000256" key="9">
    <source>
        <dbReference type="ARBA" id="ARBA00023136"/>
    </source>
</evidence>
<dbReference type="InterPro" id="IPR017969">
    <property type="entry name" value="Heavy-metal-associated_CS"/>
</dbReference>
<dbReference type="OrthoDB" id="7059309at2"/>
<dbReference type="Proteomes" id="UP000293036">
    <property type="component" value="Unassembled WGS sequence"/>
</dbReference>
<accession>A0A4Q9UZB7</accession>
<dbReference type="GO" id="GO:0043682">
    <property type="term" value="F:P-type divalent copper transporter activity"/>
    <property type="evidence" value="ECO:0007669"/>
    <property type="project" value="TreeGrafter"/>
</dbReference>
<feature type="transmembrane region" description="Helical" evidence="12">
    <location>
        <begin position="150"/>
        <end position="167"/>
    </location>
</feature>
<evidence type="ECO:0000256" key="7">
    <source>
        <dbReference type="ARBA" id="ARBA00022967"/>
    </source>
</evidence>
<sequence length="836" mass="87713">MQAGSDSPFSRHDAPDHDAAASRVVAADHSTEADHDQPYAEVDLSVAGMTCASCVARVEKKLNKLAGVNAVVNLATERARVSIAESARDVTDDDLVAVVQKAGYSAHVLQRTVFDAPGEQHSTHAQNMAAYEEATQRANANRIADLRRRFGTSSLLTVPIVALSMFPSLQFLGWQWVVFALSLPVACWGGYPFHRAALRAARHGSSTMDTLVSLGVLASMLWSIWALVFGGAGTLGYTMHMSGIHGLMHAKQPHLYFESAAMIVSFLLLGRWLEARSRRTARDALHSLLELGAKRVHILRRASGETVDSVRDVEELQVGDCFLVKPGEKIATDGVVVEGHSGIEASLLTGESVPVEVCEGDAVTGATLNTSGSLVVRATRVGAETTLQQMGRLLTEAQTGKAQIQNLADRISAVFVPGVLIIALITLLVRIFVFGNPLGMALACAITVLVVACPCALGLATPTALLVGSGAASQRGILIRGAEILETAHAVDAMVLDKTGTLTTGVMTVTSVQACTDTFDERDVLTLAQALEKYSEHPLAQAIVRYQLPDAAPTPSHPTVSLQASTFRAHAGGGVSADVTLKPQEDSASSTIAHLVTASGTHTVTSADTHTLRAGSIAWLNEQEVDTHAVAEKVESANERGETSIVLALDSQAIGVINIRDVLRPEAQEAIKDLLNLGITPLIASGDSMQVVESIAAELNISGQGNVSPQDKLRIVKDIQAQGKRVAMVGDGVNDAAALAAADLSIALGSGADVAQAASSITIMHGDIRAVPAAIRVSQRTLAIIKQNLAWAFGYNLIAIPAAIAGIILPGLAAAAMASSSVIVVLNSLRLRSAAR</sequence>
<reference evidence="15 16" key="1">
    <citation type="submission" date="2019-02" db="EMBL/GenBank/DDBJ databases">
        <title>Arcanobacterium bovis sp. nov., isolated from the milk of a cow with mastitis.</title>
        <authorList>
            <person name="Sammra O."/>
            <person name="Foster G."/>
            <person name="Hassan A."/>
            <person name="Alssahen M."/>
            <person name="Laemmler C."/>
            <person name="Borowiak M."/>
            <person name="Malorny B."/>
            <person name="Abdulmawjood A."/>
        </authorList>
    </citation>
    <scope>NUCLEOTIDE SEQUENCE [LARGE SCALE GENOMIC DNA]</scope>
    <source>
        <strain evidence="15 16">C605018/01/1</strain>
    </source>
</reference>
<comment type="catalytic activity">
    <reaction evidence="10">
        <text>ATP + H2O = ADP + phosphate + H(+)</text>
        <dbReference type="Rhea" id="RHEA:13065"/>
        <dbReference type="ChEBI" id="CHEBI:15377"/>
        <dbReference type="ChEBI" id="CHEBI:15378"/>
        <dbReference type="ChEBI" id="CHEBI:30616"/>
        <dbReference type="ChEBI" id="CHEBI:43474"/>
        <dbReference type="ChEBI" id="CHEBI:456216"/>
    </reaction>
</comment>
<dbReference type="InterPro" id="IPR023298">
    <property type="entry name" value="ATPase_P-typ_TM_dom_sf"/>
</dbReference>
<feature type="compositionally biased region" description="Basic and acidic residues" evidence="13">
    <location>
        <begin position="9"/>
        <end position="20"/>
    </location>
</feature>
<dbReference type="Gene3D" id="2.70.150.10">
    <property type="entry name" value="Calcium-transporting ATPase, cytoplasmic transduction domain A"/>
    <property type="match status" value="1"/>
</dbReference>
<evidence type="ECO:0000256" key="10">
    <source>
        <dbReference type="ARBA" id="ARBA00049360"/>
    </source>
</evidence>
<feature type="transmembrane region" description="Helical" evidence="12">
    <location>
        <begin position="255"/>
        <end position="273"/>
    </location>
</feature>
<organism evidence="15 16">
    <name type="scientific">Arcanobacterium bovis</name>
    <dbReference type="NCBI Taxonomy" id="2529275"/>
    <lineage>
        <taxon>Bacteria</taxon>
        <taxon>Bacillati</taxon>
        <taxon>Actinomycetota</taxon>
        <taxon>Actinomycetes</taxon>
        <taxon>Actinomycetales</taxon>
        <taxon>Actinomycetaceae</taxon>
        <taxon>Arcanobacterium</taxon>
    </lineage>
</organism>
<dbReference type="InterPro" id="IPR027256">
    <property type="entry name" value="P-typ_ATPase_IB"/>
</dbReference>
<keyword evidence="7" id="KW-1278">Translocase</keyword>
<keyword evidence="4 12" id="KW-0479">Metal-binding</keyword>
<dbReference type="RefSeq" id="WP_131281832.1">
    <property type="nucleotide sequence ID" value="NZ_JBHSLR010000002.1"/>
</dbReference>
<dbReference type="CDD" id="cd00371">
    <property type="entry name" value="HMA"/>
    <property type="match status" value="1"/>
</dbReference>
<evidence type="ECO:0000256" key="1">
    <source>
        <dbReference type="ARBA" id="ARBA00004651"/>
    </source>
</evidence>
<keyword evidence="9 12" id="KW-0472">Membrane</keyword>
<dbReference type="InterPro" id="IPR018303">
    <property type="entry name" value="ATPase_P-typ_P_site"/>
</dbReference>
<dbReference type="PROSITE" id="PS01229">
    <property type="entry name" value="COF_2"/>
    <property type="match status" value="1"/>
</dbReference>
<dbReference type="Gene3D" id="3.40.50.1000">
    <property type="entry name" value="HAD superfamily/HAD-like"/>
    <property type="match status" value="1"/>
</dbReference>
<dbReference type="EMBL" id="SJDT01000005">
    <property type="protein sequence ID" value="TBW21098.1"/>
    <property type="molecule type" value="Genomic_DNA"/>
</dbReference>
<evidence type="ECO:0000256" key="5">
    <source>
        <dbReference type="ARBA" id="ARBA00022741"/>
    </source>
</evidence>
<dbReference type="GO" id="GO:0005524">
    <property type="term" value="F:ATP binding"/>
    <property type="evidence" value="ECO:0007669"/>
    <property type="project" value="UniProtKB-UniRule"/>
</dbReference>
<keyword evidence="5 12" id="KW-0547">Nucleotide-binding</keyword>
<dbReference type="Gene3D" id="3.30.70.100">
    <property type="match status" value="1"/>
</dbReference>